<gene>
    <name evidence="4" type="ORF">FMOSSE_LOCUS56</name>
</gene>
<comment type="subcellular location">
    <subcellularLocation>
        <location evidence="1">Nucleus</location>
    </subcellularLocation>
</comment>
<evidence type="ECO:0000313" key="4">
    <source>
        <dbReference type="EMBL" id="CAG8434273.1"/>
    </source>
</evidence>
<dbReference type="SUPFAM" id="SSF53335">
    <property type="entry name" value="S-adenosyl-L-methionine-dependent methyltransferases"/>
    <property type="match status" value="1"/>
</dbReference>
<dbReference type="PANTHER" id="PTHR16121">
    <property type="entry name" value="CAP-SPECIFIC MRNA (NUCLEOSIDE-2'-O-)-METHYLTRANSFERASE 1-RELATED"/>
    <property type="match status" value="1"/>
</dbReference>
<dbReference type="PANTHER" id="PTHR16121:SF0">
    <property type="entry name" value="CAP-SPECIFIC MRNA (NUCLEOSIDE-2'-O-)-METHYLTRANSFERASE 1"/>
    <property type="match status" value="1"/>
</dbReference>
<dbReference type="GO" id="GO:0004483">
    <property type="term" value="F:methyltransferase cap1 activity"/>
    <property type="evidence" value="ECO:0007669"/>
    <property type="project" value="UniProtKB-UniRule"/>
</dbReference>
<comment type="caution">
    <text evidence="4">The sequence shown here is derived from an EMBL/GenBank/DDBJ whole genome shotgun (WGS) entry which is preliminary data.</text>
</comment>
<dbReference type="GO" id="GO:0005737">
    <property type="term" value="C:cytoplasm"/>
    <property type="evidence" value="ECO:0007669"/>
    <property type="project" value="TreeGrafter"/>
</dbReference>
<dbReference type="Gene3D" id="3.40.50.12760">
    <property type="match status" value="1"/>
</dbReference>
<name>A0A9N8UX92_FUNMO</name>
<dbReference type="InterPro" id="IPR029063">
    <property type="entry name" value="SAM-dependent_MTases_sf"/>
</dbReference>
<dbReference type="GO" id="GO:0032259">
    <property type="term" value="P:methylation"/>
    <property type="evidence" value="ECO:0007669"/>
    <property type="project" value="UniProtKB-KW"/>
</dbReference>
<comment type="function">
    <text evidence="1">S-adenosyl-L-methionine-dependent methyltransferase that mediates RNA cap1 2'-O-ribose methylation to the 5'-cap structure of RNAs. Methylates the ribose of the first nucleotide of a m(7)GpppG-capped mRNA to produce m(7)GpppNmp (cap1).</text>
</comment>
<evidence type="ECO:0000256" key="1">
    <source>
        <dbReference type="RuleBase" id="RU368012"/>
    </source>
</evidence>
<keyword evidence="1" id="KW-0949">S-adenosyl-L-methionine</keyword>
<protein>
    <recommendedName>
        <fullName evidence="1">Cap-specific mRNA (nucleoside-2'-O-)-methyltransferase 1</fullName>
        <ecNumber evidence="1">2.1.1.57</ecNumber>
    </recommendedName>
    <alternativeName>
        <fullName evidence="1">Cap1 2'O-ribose methyltransferase 1</fullName>
    </alternativeName>
</protein>
<dbReference type="InterPro" id="IPR025816">
    <property type="entry name" value="RrmJ-type_MeTrfase"/>
</dbReference>
<evidence type="ECO:0000256" key="2">
    <source>
        <dbReference type="SAM" id="MobiDB-lite"/>
    </source>
</evidence>
<keyword evidence="5" id="KW-1185">Reference proteome</keyword>
<keyword evidence="1" id="KW-0506">mRNA capping</keyword>
<keyword evidence="1" id="KW-0507">mRNA processing</keyword>
<dbReference type="GO" id="GO:0016556">
    <property type="term" value="P:mRNA modification"/>
    <property type="evidence" value="ECO:0007669"/>
    <property type="project" value="UniProtKB-UniRule"/>
</dbReference>
<dbReference type="AlphaFoldDB" id="A0A9N8UX92"/>
<dbReference type="GO" id="GO:0005634">
    <property type="term" value="C:nucleus"/>
    <property type="evidence" value="ECO:0007669"/>
    <property type="project" value="UniProtKB-SubCell"/>
</dbReference>
<feature type="compositionally biased region" description="Basic and acidic residues" evidence="2">
    <location>
        <begin position="53"/>
        <end position="66"/>
    </location>
</feature>
<keyword evidence="1" id="KW-0539">Nucleus</keyword>
<organism evidence="4 5">
    <name type="scientific">Funneliformis mosseae</name>
    <name type="common">Endomycorrhizal fungus</name>
    <name type="synonym">Glomus mosseae</name>
    <dbReference type="NCBI Taxonomy" id="27381"/>
    <lineage>
        <taxon>Eukaryota</taxon>
        <taxon>Fungi</taxon>
        <taxon>Fungi incertae sedis</taxon>
        <taxon>Mucoromycota</taxon>
        <taxon>Glomeromycotina</taxon>
        <taxon>Glomeromycetes</taxon>
        <taxon>Glomerales</taxon>
        <taxon>Glomeraceae</taxon>
        <taxon>Funneliformis</taxon>
    </lineage>
</organism>
<dbReference type="EMBL" id="CAJVPP010000005">
    <property type="protein sequence ID" value="CAG8434273.1"/>
    <property type="molecule type" value="Genomic_DNA"/>
</dbReference>
<dbReference type="EC" id="2.1.1.57" evidence="1"/>
<dbReference type="Pfam" id="PF01728">
    <property type="entry name" value="FtsJ"/>
    <property type="match status" value="1"/>
</dbReference>
<evidence type="ECO:0000259" key="3">
    <source>
        <dbReference type="PROSITE" id="PS51613"/>
    </source>
</evidence>
<evidence type="ECO:0000313" key="5">
    <source>
        <dbReference type="Proteomes" id="UP000789375"/>
    </source>
</evidence>
<keyword evidence="1" id="KW-0808">Transferase</keyword>
<dbReference type="GO" id="GO:0006370">
    <property type="term" value="P:7-methylguanosine mRNA capping"/>
    <property type="evidence" value="ECO:0007669"/>
    <property type="project" value="UniProtKB-UniRule"/>
</dbReference>
<feature type="region of interest" description="Disordered" evidence="2">
    <location>
        <begin position="1"/>
        <end position="83"/>
    </location>
</feature>
<accession>A0A9N8UX92</accession>
<dbReference type="InterPro" id="IPR002877">
    <property type="entry name" value="RNA_MeTrfase_FtsJ_dom"/>
</dbReference>
<dbReference type="GO" id="GO:0003676">
    <property type="term" value="F:nucleic acid binding"/>
    <property type="evidence" value="ECO:0007669"/>
    <property type="project" value="UniProtKB-UniRule"/>
</dbReference>
<keyword evidence="1" id="KW-0489">Methyltransferase</keyword>
<proteinExistence type="predicted"/>
<dbReference type="PROSITE" id="PS51613">
    <property type="entry name" value="SAM_MT_RRMJ"/>
    <property type="match status" value="1"/>
</dbReference>
<dbReference type="InterPro" id="IPR050851">
    <property type="entry name" value="mRNA_Cap_2O-Ribose_MeTrfase"/>
</dbReference>
<reference evidence="4" key="1">
    <citation type="submission" date="2021-06" db="EMBL/GenBank/DDBJ databases">
        <authorList>
            <person name="Kallberg Y."/>
            <person name="Tangrot J."/>
            <person name="Rosling A."/>
        </authorList>
    </citation>
    <scope>NUCLEOTIDE SEQUENCE</scope>
    <source>
        <strain evidence="4">87-6 pot B 2015</strain>
    </source>
</reference>
<dbReference type="Proteomes" id="UP000789375">
    <property type="component" value="Unassembled WGS sequence"/>
</dbReference>
<comment type="catalytic activity">
    <reaction evidence="1">
        <text>a 5'-end (N(7)-methyl 5'-triphosphoguanosine)-ribonucleoside in mRNA + S-adenosyl-L-methionine = a 5'-end (N(7)-methyl 5'-triphosphoguanosine)-(2'-O-methyl-ribonucleoside) in mRNA + S-adenosyl-L-homocysteine + H(+)</text>
        <dbReference type="Rhea" id="RHEA:67020"/>
        <dbReference type="Rhea" id="RHEA-COMP:17167"/>
        <dbReference type="Rhea" id="RHEA-COMP:17168"/>
        <dbReference type="ChEBI" id="CHEBI:15378"/>
        <dbReference type="ChEBI" id="CHEBI:57856"/>
        <dbReference type="ChEBI" id="CHEBI:59789"/>
        <dbReference type="ChEBI" id="CHEBI:156461"/>
        <dbReference type="ChEBI" id="CHEBI:167609"/>
        <dbReference type="EC" id="2.1.1.57"/>
    </reaction>
</comment>
<sequence>MDPYNNDDPDYRDTPLLSRVIKPSVRTVTLPEQRRSSGGRGGSFNRNQYQQQSEERLREDHHRNPTQEHQPPPPSIPVLSSSSSSSTVLPSLSSISQLSFVPSSSSTTLPPIHQIADGPTKDQSIVLPNIIQLPKQNVDFISCNFPYEEKRLIQGLNMVVGQVNEPDYNLFCDSKIVYNLLEKKNSLEDISHEKFTEARQKSNPYEKVGNSIFMNRAAVKLACLDSLFGLTGIKRYDPVKDNVFLFADLCGGPGGFTEYLLSRKQSWGEKVFGWGITLKNLQDFDFSRFHHETMPDSYFKPCYGVDGTGDLYKEENIRDFAKVVKKGTQEGGVDLVTADGGFDVKGQERYQENLLNQLILCQVITMFMTLRKNGDFVLKVFDIFTPFTGGIVWILYRHFEKLCIIKPLSSRPANSEKYIICRNLRESNPAIIDYLFNYQQIPTLPKEDINEIIDISEIKKDQGFLEYIKRKNIEIAKNQIEAIQQLMKFVDNPEIKPLNQEEYRRLCLQEWSLPNEE</sequence>
<feature type="compositionally biased region" description="Acidic residues" evidence="2">
    <location>
        <begin position="1"/>
        <end position="10"/>
    </location>
</feature>
<feature type="domain" description="RrmJ-type SAM-dependent 2'-O-MTase" evidence="3">
    <location>
        <begin position="212"/>
        <end position="425"/>
    </location>
</feature>